<evidence type="ECO:0000256" key="1">
    <source>
        <dbReference type="SAM" id="Phobius"/>
    </source>
</evidence>
<feature type="transmembrane region" description="Helical" evidence="1">
    <location>
        <begin position="79"/>
        <end position="105"/>
    </location>
</feature>
<proteinExistence type="predicted"/>
<sequence>MFAFLAGLVLSLVPEAWRARWFRAVPANLISGAILTGGAEVIVFLALLGWRYPAFVRSQMTTGVGTAAMASMEKGGETAVMGLGPLLLIAYLIQPLSLLLAYFLLEGAVRATAAVIGGEVLPTAPVFLASLLDRRAREYRHELALGPRVVDLVQLEGAADLLIASCRPKSWTNLTTIRYQDQLYEVVKANQGAKPRAHLYLLRKIPPHKLVRGVHDYSPDEALPERERLARAGATNVPPKA</sequence>
<accession>A0A932A678</accession>
<evidence type="ECO:0000313" key="2">
    <source>
        <dbReference type="EMBL" id="MBI2677434.1"/>
    </source>
</evidence>
<dbReference type="Proteomes" id="UP000779809">
    <property type="component" value="Unassembled WGS sequence"/>
</dbReference>
<keyword evidence="1" id="KW-0472">Membrane</keyword>
<protein>
    <submittedName>
        <fullName evidence="2">Uncharacterized protein</fullName>
    </submittedName>
</protein>
<dbReference type="AlphaFoldDB" id="A0A932A678"/>
<name>A0A932A678_9BACT</name>
<reference evidence="2" key="1">
    <citation type="submission" date="2020-07" db="EMBL/GenBank/DDBJ databases">
        <title>Huge and variable diversity of episymbiotic CPR bacteria and DPANN archaea in groundwater ecosystems.</title>
        <authorList>
            <person name="He C.Y."/>
            <person name="Keren R."/>
            <person name="Whittaker M."/>
            <person name="Farag I.F."/>
            <person name="Doudna J."/>
            <person name="Cate J.H.D."/>
            <person name="Banfield J.F."/>
        </authorList>
    </citation>
    <scope>NUCLEOTIDE SEQUENCE</scope>
    <source>
        <strain evidence="2">NC_groundwater_580_Pr5_B-0.1um_64_19</strain>
    </source>
</reference>
<feature type="transmembrane region" description="Helical" evidence="1">
    <location>
        <begin position="111"/>
        <end position="132"/>
    </location>
</feature>
<keyword evidence="1" id="KW-0812">Transmembrane</keyword>
<feature type="transmembrane region" description="Helical" evidence="1">
    <location>
        <begin position="28"/>
        <end position="50"/>
    </location>
</feature>
<organism evidence="2 3">
    <name type="scientific">Candidatus Korobacter versatilis</name>
    <dbReference type="NCBI Taxonomy" id="658062"/>
    <lineage>
        <taxon>Bacteria</taxon>
        <taxon>Pseudomonadati</taxon>
        <taxon>Acidobacteriota</taxon>
        <taxon>Terriglobia</taxon>
        <taxon>Terriglobales</taxon>
        <taxon>Candidatus Korobacteraceae</taxon>
        <taxon>Candidatus Korobacter</taxon>
    </lineage>
</organism>
<evidence type="ECO:0000313" key="3">
    <source>
        <dbReference type="Proteomes" id="UP000779809"/>
    </source>
</evidence>
<gene>
    <name evidence="2" type="ORF">HYX28_01485</name>
</gene>
<comment type="caution">
    <text evidence="2">The sequence shown here is derived from an EMBL/GenBank/DDBJ whole genome shotgun (WGS) entry which is preliminary data.</text>
</comment>
<dbReference type="EMBL" id="JACPNR010000004">
    <property type="protein sequence ID" value="MBI2677434.1"/>
    <property type="molecule type" value="Genomic_DNA"/>
</dbReference>
<keyword evidence="1" id="KW-1133">Transmembrane helix</keyword>